<reference evidence="2" key="1">
    <citation type="submission" date="2019-03" db="EMBL/GenBank/DDBJ databases">
        <title>WGS assembly of Setaria viridis.</title>
        <authorList>
            <person name="Huang P."/>
            <person name="Jenkins J."/>
            <person name="Grimwood J."/>
            <person name="Barry K."/>
            <person name="Healey A."/>
            <person name="Mamidi S."/>
            <person name="Sreedasyam A."/>
            <person name="Shu S."/>
            <person name="Feldman M."/>
            <person name="Wu J."/>
            <person name="Yu Y."/>
            <person name="Chen C."/>
            <person name="Johnson J."/>
            <person name="Rokhsar D."/>
            <person name="Baxter I."/>
            <person name="Schmutz J."/>
            <person name="Brutnell T."/>
            <person name="Kellogg E."/>
        </authorList>
    </citation>
    <scope>NUCLEOTIDE SEQUENCE [LARGE SCALE GENOMIC DNA]</scope>
</reference>
<sequence>MHARAEVRKARRPLRSAAGRRPGARAQEKRCAGHRLLAPCNSPPALPLHAPDSSSSAAAALSPRPSAIESLARSIRFSCLAAEVVTRKRAVPSGSDAFSPAGGVKRVWWAPIGRIQVPGVGEQCRCCLSLSSSSDHYPLAASPPRRAASPEYTPATPTSGTSSAAEYTPATPSEYTPATPSEYTPATPLEYTPATPSSSSAPSPDYTLSPYQKSAANRCSSRASRISAARIQR</sequence>
<keyword evidence="3" id="KW-1185">Reference proteome</keyword>
<feature type="region of interest" description="Disordered" evidence="1">
    <location>
        <begin position="135"/>
        <end position="233"/>
    </location>
</feature>
<dbReference type="AlphaFoldDB" id="A0A4U6SWL6"/>
<feature type="compositionally biased region" description="Low complexity" evidence="1">
    <location>
        <begin position="214"/>
        <end position="233"/>
    </location>
</feature>
<evidence type="ECO:0000313" key="3">
    <source>
        <dbReference type="Proteomes" id="UP000298652"/>
    </source>
</evidence>
<dbReference type="Proteomes" id="UP000298652">
    <property type="component" value="Chromosome 9"/>
</dbReference>
<name>A0A4U6SWL6_SETVI</name>
<proteinExistence type="predicted"/>
<protein>
    <submittedName>
        <fullName evidence="2">Uncharacterized protein</fullName>
    </submittedName>
</protein>
<accession>A0A4U6SWL6</accession>
<feature type="region of interest" description="Disordered" evidence="1">
    <location>
        <begin position="1"/>
        <end position="29"/>
    </location>
</feature>
<feature type="compositionally biased region" description="Low complexity" evidence="1">
    <location>
        <begin position="192"/>
        <end position="204"/>
    </location>
</feature>
<evidence type="ECO:0000313" key="2">
    <source>
        <dbReference type="EMBL" id="TKV92911.1"/>
    </source>
</evidence>
<feature type="compositionally biased region" description="Low complexity" evidence="1">
    <location>
        <begin position="15"/>
        <end position="25"/>
    </location>
</feature>
<dbReference type="Gramene" id="TKV92911">
    <property type="protein sequence ID" value="TKV92911"/>
    <property type="gene ID" value="SEVIR_9G192000v2"/>
</dbReference>
<gene>
    <name evidence="2" type="ORF">SEVIR_9G192000v2</name>
</gene>
<organism evidence="2 3">
    <name type="scientific">Setaria viridis</name>
    <name type="common">Green bristlegrass</name>
    <name type="synonym">Setaria italica subsp. viridis</name>
    <dbReference type="NCBI Taxonomy" id="4556"/>
    <lineage>
        <taxon>Eukaryota</taxon>
        <taxon>Viridiplantae</taxon>
        <taxon>Streptophyta</taxon>
        <taxon>Embryophyta</taxon>
        <taxon>Tracheophyta</taxon>
        <taxon>Spermatophyta</taxon>
        <taxon>Magnoliopsida</taxon>
        <taxon>Liliopsida</taxon>
        <taxon>Poales</taxon>
        <taxon>Poaceae</taxon>
        <taxon>PACMAD clade</taxon>
        <taxon>Panicoideae</taxon>
        <taxon>Panicodae</taxon>
        <taxon>Paniceae</taxon>
        <taxon>Cenchrinae</taxon>
        <taxon>Setaria</taxon>
    </lineage>
</organism>
<dbReference type="EMBL" id="CM016560">
    <property type="protein sequence ID" value="TKV92911.1"/>
    <property type="molecule type" value="Genomic_DNA"/>
</dbReference>
<feature type="compositionally biased region" description="Polar residues" evidence="1">
    <location>
        <begin position="170"/>
        <end position="184"/>
    </location>
</feature>
<evidence type="ECO:0000256" key="1">
    <source>
        <dbReference type="SAM" id="MobiDB-lite"/>
    </source>
</evidence>
<feature type="compositionally biased region" description="Low complexity" evidence="1">
    <location>
        <begin position="135"/>
        <end position="165"/>
    </location>
</feature>